<reference evidence="3" key="1">
    <citation type="submission" date="2016-10" db="EMBL/GenBank/DDBJ databases">
        <authorList>
            <person name="Varghese N."/>
            <person name="Submissions S."/>
        </authorList>
    </citation>
    <scope>NUCLEOTIDE SEQUENCE [LARGE SCALE GENOMIC DNA]</scope>
    <source>
        <strain evidence="3">DSM 18733</strain>
    </source>
</reference>
<keyword evidence="1" id="KW-0456">Lyase</keyword>
<dbReference type="Pfam" id="PF19086">
    <property type="entry name" value="Terpene_syn_C_2"/>
    <property type="match status" value="1"/>
</dbReference>
<evidence type="ECO:0000256" key="1">
    <source>
        <dbReference type="RuleBase" id="RU366034"/>
    </source>
</evidence>
<dbReference type="Proteomes" id="UP000199421">
    <property type="component" value="Unassembled WGS sequence"/>
</dbReference>
<keyword evidence="1" id="KW-0460">Magnesium</keyword>
<dbReference type="OrthoDB" id="1223397at2"/>
<evidence type="ECO:0000313" key="3">
    <source>
        <dbReference type="Proteomes" id="UP000199421"/>
    </source>
</evidence>
<dbReference type="PANTHER" id="PTHR35201">
    <property type="entry name" value="TERPENE SYNTHASE"/>
    <property type="match status" value="1"/>
</dbReference>
<proteinExistence type="inferred from homology"/>
<dbReference type="RefSeq" id="WP_093327436.1">
    <property type="nucleotide sequence ID" value="NZ_FOAF01000005.1"/>
</dbReference>
<dbReference type="Gene3D" id="1.10.600.10">
    <property type="entry name" value="Farnesyl Diphosphate Synthase"/>
    <property type="match status" value="1"/>
</dbReference>
<dbReference type="SFLD" id="SFLDS00005">
    <property type="entry name" value="Isoprenoid_Synthase_Type_I"/>
    <property type="match status" value="1"/>
</dbReference>
<keyword evidence="1" id="KW-0479">Metal-binding</keyword>
<accession>A0A1H7UB91</accession>
<gene>
    <name evidence="2" type="ORF">SAMN05661044_03818</name>
</gene>
<dbReference type="GO" id="GO:0046872">
    <property type="term" value="F:metal ion binding"/>
    <property type="evidence" value="ECO:0007669"/>
    <property type="project" value="UniProtKB-KW"/>
</dbReference>
<organism evidence="2 3">
    <name type="scientific">Olivibacter domesticus</name>
    <name type="common">Pseudosphingobacterium domesticum</name>
    <dbReference type="NCBI Taxonomy" id="407022"/>
    <lineage>
        <taxon>Bacteria</taxon>
        <taxon>Pseudomonadati</taxon>
        <taxon>Bacteroidota</taxon>
        <taxon>Sphingobacteriia</taxon>
        <taxon>Sphingobacteriales</taxon>
        <taxon>Sphingobacteriaceae</taxon>
        <taxon>Olivibacter</taxon>
    </lineage>
</organism>
<evidence type="ECO:0000313" key="2">
    <source>
        <dbReference type="EMBL" id="SEL94322.1"/>
    </source>
</evidence>
<dbReference type="EC" id="4.2.3.-" evidence="1"/>
<dbReference type="EMBL" id="FOAF01000005">
    <property type="protein sequence ID" value="SEL94322.1"/>
    <property type="molecule type" value="Genomic_DNA"/>
</dbReference>
<dbReference type="SFLD" id="SFLDG01020">
    <property type="entry name" value="Terpene_Cyclase_Like_2"/>
    <property type="match status" value="1"/>
</dbReference>
<sequence length="313" mass="36728">MNAEQAMPLLSYPFPDLVNGHLEAIERQVSQWIDEYDNVPQPLRQKLKKGLFGDVTARFYPTVSWELLCPIARYITYAFVVDDYYGQLPHKEIQIVANRAAAILKGDKVTRKEAPVFQQLQLFVNELLPYTTPEWMSRFIESNDKYFESLVKDSTDYSYRSIIEYPTLQEYVLLREQIVLVHPLLDLMEIATGVMLSDDVYRDVSLQQLRRLVTRMAAWSNDFFSYEKERHDHEAMNLISVIQHEQQCSAEEAKIQALEIHDLDLAQFISLSDRLPDFGAMNKGIQLYVTYLKVFLQGHLSWYKTTKRYREYT</sequence>
<dbReference type="InterPro" id="IPR034686">
    <property type="entry name" value="Terpene_cyclase-like_2"/>
</dbReference>
<dbReference type="InterPro" id="IPR008949">
    <property type="entry name" value="Isoprenoid_synthase_dom_sf"/>
</dbReference>
<dbReference type="SUPFAM" id="SSF48576">
    <property type="entry name" value="Terpenoid synthases"/>
    <property type="match status" value="1"/>
</dbReference>
<comment type="similarity">
    <text evidence="1">Belongs to the terpene synthase family.</text>
</comment>
<protein>
    <recommendedName>
        <fullName evidence="1">Terpene synthase</fullName>
        <ecNumber evidence="1">4.2.3.-</ecNumber>
    </recommendedName>
</protein>
<keyword evidence="3" id="KW-1185">Reference proteome</keyword>
<dbReference type="AlphaFoldDB" id="A0A1H7UB91"/>
<name>A0A1H7UB91_OLID1</name>
<comment type="cofactor">
    <cofactor evidence="1">
        <name>Mg(2+)</name>
        <dbReference type="ChEBI" id="CHEBI:18420"/>
    </cofactor>
</comment>
<dbReference type="PANTHER" id="PTHR35201:SF4">
    <property type="entry name" value="BETA-PINACENE SYNTHASE-RELATED"/>
    <property type="match status" value="1"/>
</dbReference>
<dbReference type="STRING" id="407022.SAMN05661044_03818"/>
<dbReference type="GO" id="GO:0010333">
    <property type="term" value="F:terpene synthase activity"/>
    <property type="evidence" value="ECO:0007669"/>
    <property type="project" value="InterPro"/>
</dbReference>